<evidence type="ECO:0000256" key="1">
    <source>
        <dbReference type="SAM" id="MobiDB-lite"/>
    </source>
</evidence>
<comment type="caution">
    <text evidence="2">The sequence shown here is derived from an EMBL/GenBank/DDBJ whole genome shotgun (WGS) entry which is preliminary data.</text>
</comment>
<dbReference type="Proteomes" id="UP001530400">
    <property type="component" value="Unassembled WGS sequence"/>
</dbReference>
<dbReference type="AlphaFoldDB" id="A0ABD3MVZ9"/>
<keyword evidence="3" id="KW-1185">Reference proteome</keyword>
<proteinExistence type="predicted"/>
<accession>A0ABD3MVZ9</accession>
<dbReference type="EMBL" id="JALLPJ020001415">
    <property type="protein sequence ID" value="KAL3764655.1"/>
    <property type="molecule type" value="Genomic_DNA"/>
</dbReference>
<gene>
    <name evidence="2" type="ORF">ACHAWO_010459</name>
</gene>
<evidence type="ECO:0000313" key="2">
    <source>
        <dbReference type="EMBL" id="KAL3764655.1"/>
    </source>
</evidence>
<feature type="region of interest" description="Disordered" evidence="1">
    <location>
        <begin position="69"/>
        <end position="107"/>
    </location>
</feature>
<feature type="compositionally biased region" description="Basic residues" evidence="1">
    <location>
        <begin position="90"/>
        <end position="99"/>
    </location>
</feature>
<feature type="compositionally biased region" description="Polar residues" evidence="1">
    <location>
        <begin position="27"/>
        <end position="40"/>
    </location>
</feature>
<evidence type="ECO:0000313" key="3">
    <source>
        <dbReference type="Proteomes" id="UP001530400"/>
    </source>
</evidence>
<feature type="region of interest" description="Disordered" evidence="1">
    <location>
        <begin position="1"/>
        <end position="53"/>
    </location>
</feature>
<reference evidence="2 3" key="1">
    <citation type="submission" date="2024-10" db="EMBL/GenBank/DDBJ databases">
        <title>Updated reference genomes for cyclostephanoid diatoms.</title>
        <authorList>
            <person name="Roberts W.R."/>
            <person name="Alverson A.J."/>
        </authorList>
    </citation>
    <scope>NUCLEOTIDE SEQUENCE [LARGE SCALE GENOMIC DNA]</scope>
    <source>
        <strain evidence="2 3">AJA010-31</strain>
    </source>
</reference>
<organism evidence="2 3">
    <name type="scientific">Cyclotella atomus</name>
    <dbReference type="NCBI Taxonomy" id="382360"/>
    <lineage>
        <taxon>Eukaryota</taxon>
        <taxon>Sar</taxon>
        <taxon>Stramenopiles</taxon>
        <taxon>Ochrophyta</taxon>
        <taxon>Bacillariophyta</taxon>
        <taxon>Coscinodiscophyceae</taxon>
        <taxon>Thalassiosirophycidae</taxon>
        <taxon>Stephanodiscales</taxon>
        <taxon>Stephanodiscaceae</taxon>
        <taxon>Cyclotella</taxon>
    </lineage>
</organism>
<name>A0ABD3MVZ9_9STRA</name>
<sequence length="107" mass="12553">MEQHYSKMSNKRKHNEKTKHQIDLGDMSSSSQTPEAQIQKNDNDAKKRHRNDYTELDFIVKRLNGKYEYEGPGFGKNNFPGLENLSGSLRSKKHKKNKQRRSERDST</sequence>
<protein>
    <submittedName>
        <fullName evidence="2">Uncharacterized protein</fullName>
    </submittedName>
</protein>